<evidence type="ECO:0000313" key="2">
    <source>
        <dbReference type="Proteomes" id="UP001517376"/>
    </source>
</evidence>
<dbReference type="Pfam" id="PF06226">
    <property type="entry name" value="DUF1007"/>
    <property type="match status" value="1"/>
</dbReference>
<sequence>MRQALAVVAGIGAAAVIAAPVLAHPHVFMDTALEVIRDEAGRAEALRVTWTYDPFFSLVLITERGLDPDGDGVLTEAETAALQGFDMNWTPGFPGDTYAFAGTRAVALSGPRDGVARYEGGRIISSHIRDLAEPVAGLLVVKNYDPTYYTEYTIREVRAEGCGTEIIAPEISQAEQELQAALAEIPADVDIEMGFPEVGALFAQEVRVTCGAS</sequence>
<name>A0ABW9Y124_9RHOB</name>
<proteinExistence type="predicted"/>
<protein>
    <submittedName>
        <fullName evidence="1">DUF1007 family protein</fullName>
    </submittedName>
</protein>
<organism evidence="1 2">
    <name type="scientific">Paragemmobacter ruber</name>
    <dbReference type="NCBI Taxonomy" id="1985673"/>
    <lineage>
        <taxon>Bacteria</taxon>
        <taxon>Pseudomonadati</taxon>
        <taxon>Pseudomonadota</taxon>
        <taxon>Alphaproteobacteria</taxon>
        <taxon>Rhodobacterales</taxon>
        <taxon>Paracoccaceae</taxon>
        <taxon>Paragemmobacter</taxon>
    </lineage>
</organism>
<keyword evidence="2" id="KW-1185">Reference proteome</keyword>
<gene>
    <name evidence="1" type="ORF">GU920_01500</name>
</gene>
<dbReference type="EMBL" id="JAAATW010000001">
    <property type="protein sequence ID" value="NBE06197.1"/>
    <property type="molecule type" value="Genomic_DNA"/>
</dbReference>
<dbReference type="InterPro" id="IPR010412">
    <property type="entry name" value="DUF1007"/>
</dbReference>
<reference evidence="2" key="1">
    <citation type="submission" date="2020-01" db="EMBL/GenBank/DDBJ databases">
        <title>Sphingomonas sp. strain CSW-10.</title>
        <authorList>
            <person name="Chen W.-M."/>
        </authorList>
    </citation>
    <scope>NUCLEOTIDE SEQUENCE [LARGE SCALE GENOMIC DNA]</scope>
    <source>
        <strain evidence="2">CCP-1</strain>
    </source>
</reference>
<comment type="caution">
    <text evidence="1">The sequence shown here is derived from an EMBL/GenBank/DDBJ whole genome shotgun (WGS) entry which is preliminary data.</text>
</comment>
<dbReference type="Proteomes" id="UP001517376">
    <property type="component" value="Unassembled WGS sequence"/>
</dbReference>
<accession>A0ABW9Y124</accession>
<evidence type="ECO:0000313" key="1">
    <source>
        <dbReference type="EMBL" id="NBE06197.1"/>
    </source>
</evidence>